<feature type="compositionally biased region" description="Basic and acidic residues" evidence="1">
    <location>
        <begin position="104"/>
        <end position="116"/>
    </location>
</feature>
<organism evidence="2 3">
    <name type="scientific">Symbiodinium pilosum</name>
    <name type="common">Dinoflagellate</name>
    <dbReference type="NCBI Taxonomy" id="2952"/>
    <lineage>
        <taxon>Eukaryota</taxon>
        <taxon>Sar</taxon>
        <taxon>Alveolata</taxon>
        <taxon>Dinophyceae</taxon>
        <taxon>Suessiales</taxon>
        <taxon>Symbiodiniaceae</taxon>
        <taxon>Symbiodinium</taxon>
    </lineage>
</organism>
<comment type="caution">
    <text evidence="2">The sequence shown here is derived from an EMBL/GenBank/DDBJ whole genome shotgun (WGS) entry which is preliminary data.</text>
</comment>
<dbReference type="Gene3D" id="2.60.110.10">
    <property type="entry name" value="Thaumatin"/>
    <property type="match status" value="1"/>
</dbReference>
<protein>
    <submittedName>
        <fullName evidence="2">Uncharacterized protein</fullName>
    </submittedName>
</protein>
<dbReference type="EMBL" id="CAJNIZ010022681">
    <property type="protein sequence ID" value="CAE7463395.1"/>
    <property type="molecule type" value="Genomic_DNA"/>
</dbReference>
<reference evidence="2" key="1">
    <citation type="submission" date="2021-02" db="EMBL/GenBank/DDBJ databases">
        <authorList>
            <person name="Dougan E. K."/>
            <person name="Rhodes N."/>
            <person name="Thang M."/>
            <person name="Chan C."/>
        </authorList>
    </citation>
    <scope>NUCLEOTIDE SEQUENCE</scope>
</reference>
<feature type="compositionally biased region" description="Low complexity" evidence="1">
    <location>
        <begin position="93"/>
        <end position="103"/>
    </location>
</feature>
<proteinExistence type="predicted"/>
<evidence type="ECO:0000256" key="1">
    <source>
        <dbReference type="SAM" id="MobiDB-lite"/>
    </source>
</evidence>
<gene>
    <name evidence="2" type="ORF">SPIL2461_LOCUS11600</name>
</gene>
<dbReference type="OrthoDB" id="10267197at2759"/>
<feature type="compositionally biased region" description="Basic and acidic residues" evidence="1">
    <location>
        <begin position="40"/>
        <end position="63"/>
    </location>
</feature>
<accession>A0A812S399</accession>
<dbReference type="Proteomes" id="UP000649617">
    <property type="component" value="Unassembled WGS sequence"/>
</dbReference>
<feature type="non-terminal residue" evidence="2">
    <location>
        <position position="1"/>
    </location>
</feature>
<sequence>VQAIHQMCPGVYGYSYDDGMGLITCDATSTYMFTVGCPGKKLDEATPERSNRTRKEHVYDIPRAHIASAMRGHNSSTKKPAPAEKQSLKEAGKNVSKVKVAAKNHTEEKPEKKPSEQKLQQGKSKEETLLESKPTDEKRPTNKSSAGRLVEENKTEEKPSEDKHSSDKHAEEMKAREGTQPKETGAKDEDANIHHYLDPCFGVLLS</sequence>
<name>A0A812S399_SYMPI</name>
<evidence type="ECO:0000313" key="3">
    <source>
        <dbReference type="Proteomes" id="UP000649617"/>
    </source>
</evidence>
<keyword evidence="3" id="KW-1185">Reference proteome</keyword>
<dbReference type="AlphaFoldDB" id="A0A812S399"/>
<dbReference type="InterPro" id="IPR037176">
    <property type="entry name" value="Osmotin/thaumatin-like_sf"/>
</dbReference>
<feature type="compositionally biased region" description="Basic and acidic residues" evidence="1">
    <location>
        <begin position="123"/>
        <end position="140"/>
    </location>
</feature>
<feature type="region of interest" description="Disordered" evidence="1">
    <location>
        <begin position="39"/>
        <end position="206"/>
    </location>
</feature>
<feature type="compositionally biased region" description="Basic and acidic residues" evidence="1">
    <location>
        <begin position="149"/>
        <end position="197"/>
    </location>
</feature>
<evidence type="ECO:0000313" key="2">
    <source>
        <dbReference type="EMBL" id="CAE7463395.1"/>
    </source>
</evidence>